<feature type="compositionally biased region" description="Basic and acidic residues" evidence="1">
    <location>
        <begin position="607"/>
        <end position="627"/>
    </location>
</feature>
<protein>
    <submittedName>
        <fullName evidence="2">Uncharacterized protein</fullName>
    </submittedName>
</protein>
<feature type="region of interest" description="Disordered" evidence="1">
    <location>
        <begin position="518"/>
        <end position="744"/>
    </location>
</feature>
<feature type="compositionally biased region" description="Basic and acidic residues" evidence="1">
    <location>
        <begin position="248"/>
        <end position="260"/>
    </location>
</feature>
<feature type="compositionally biased region" description="Low complexity" evidence="1">
    <location>
        <begin position="1278"/>
        <end position="1297"/>
    </location>
</feature>
<feature type="compositionally biased region" description="Polar residues" evidence="1">
    <location>
        <begin position="734"/>
        <end position="744"/>
    </location>
</feature>
<reference evidence="2" key="1">
    <citation type="submission" date="2016-04" db="EMBL/GenBank/DDBJ databases">
        <authorList>
            <person name="Nguyen H.D."/>
            <person name="Samba Siva P."/>
            <person name="Cullis J."/>
            <person name="Levesque C.A."/>
            <person name="Hambleton S."/>
        </authorList>
    </citation>
    <scope>NUCLEOTIDE SEQUENCE</scope>
    <source>
        <strain evidence="2">DAOMC 236416</strain>
    </source>
</reference>
<feature type="compositionally biased region" description="Basic and acidic residues" evidence="1">
    <location>
        <begin position="336"/>
        <end position="350"/>
    </location>
</feature>
<feature type="compositionally biased region" description="Basic residues" evidence="1">
    <location>
        <begin position="580"/>
        <end position="593"/>
    </location>
</feature>
<feature type="compositionally biased region" description="Basic residues" evidence="1">
    <location>
        <begin position="1"/>
        <end position="10"/>
    </location>
</feature>
<feature type="compositionally biased region" description="Pro residues" evidence="1">
    <location>
        <begin position="1254"/>
        <end position="1263"/>
    </location>
</feature>
<feature type="compositionally biased region" description="Polar residues" evidence="1">
    <location>
        <begin position="1027"/>
        <end position="1037"/>
    </location>
</feature>
<evidence type="ECO:0000256" key="1">
    <source>
        <dbReference type="SAM" id="MobiDB-lite"/>
    </source>
</evidence>
<feature type="compositionally biased region" description="Low complexity" evidence="1">
    <location>
        <begin position="139"/>
        <end position="155"/>
    </location>
</feature>
<feature type="compositionally biased region" description="Polar residues" evidence="1">
    <location>
        <begin position="123"/>
        <end position="133"/>
    </location>
</feature>
<accession>A0A177TLA8</accession>
<keyword evidence="3" id="KW-1185">Reference proteome</keyword>
<feature type="compositionally biased region" description="Polar residues" evidence="1">
    <location>
        <begin position="1332"/>
        <end position="1348"/>
    </location>
</feature>
<name>A0A177TLA8_9BASI</name>
<feature type="compositionally biased region" description="Polar residues" evidence="1">
    <location>
        <begin position="238"/>
        <end position="247"/>
    </location>
</feature>
<evidence type="ECO:0000313" key="2">
    <source>
        <dbReference type="EMBL" id="KAE8244854.1"/>
    </source>
</evidence>
<gene>
    <name evidence="2" type="ORF">A4X13_0g6205</name>
</gene>
<feature type="compositionally biased region" description="Polar residues" evidence="1">
    <location>
        <begin position="446"/>
        <end position="461"/>
    </location>
</feature>
<feature type="region of interest" description="Disordered" evidence="1">
    <location>
        <begin position="1017"/>
        <end position="1053"/>
    </location>
</feature>
<feature type="region of interest" description="Disordered" evidence="1">
    <location>
        <begin position="1"/>
        <end position="271"/>
    </location>
</feature>
<feature type="compositionally biased region" description="Basic and acidic residues" evidence="1">
    <location>
        <begin position="91"/>
        <end position="107"/>
    </location>
</feature>
<feature type="compositionally biased region" description="Low complexity" evidence="1">
    <location>
        <begin position="679"/>
        <end position="699"/>
    </location>
</feature>
<feature type="compositionally biased region" description="Low complexity" evidence="1">
    <location>
        <begin position="707"/>
        <end position="716"/>
    </location>
</feature>
<reference evidence="2" key="2">
    <citation type="journal article" date="2019" name="IMA Fungus">
        <title>Genome sequencing and comparison of five Tilletia species to identify candidate genes for the detection of regulated species infecting wheat.</title>
        <authorList>
            <person name="Nguyen H.D.T."/>
            <person name="Sultana T."/>
            <person name="Kesanakurti P."/>
            <person name="Hambleton S."/>
        </authorList>
    </citation>
    <scope>NUCLEOTIDE SEQUENCE</scope>
    <source>
        <strain evidence="2">DAOMC 236416</strain>
    </source>
</reference>
<evidence type="ECO:0000313" key="3">
    <source>
        <dbReference type="Proteomes" id="UP000077521"/>
    </source>
</evidence>
<sequence length="1394" mass="145712">MSTPKSRRLSRGGVLASTEAGPTVDRCHTADLASTTASDHLATRRLQKHSDSTTDTTGTAVDPYPQRPRTHSKSGTVGKVSVNAQDNNRNPNEERFRLNQRQLEGKTRGRPSSLGTALAQRGVLTSTTISNISKAKPRPSATSFSTPSSSKFTPSLPKVRPNSCRDFKATTSLSSSSHRTSKARSNSAASDATVTAEMSGFEPPRTYNRPRRDTHCSVASVYTQNSGDEEGSDELFDRQTSSRTSSLSHDDTTLPTESERSSLSAPPKPNTIEYNANPFGDTPIKVVSDVFGPQGIRKESNFNVISARLGSIGGSPELRSMSARFQEIEDLLTAGRENHTRREGEEERAKIVSPPRPVRNRPPIAPKAAPEAVKVGSVATTPVNVVLNPGRSMGPPPRPPRAKSRSDSKGLPAKSSLGQEPTIPEERPTIAAGVSPRKRSSMMIIPQSQSEDTPSESTRTDASLRPARPVSVDAGKLRLSEAQEASDGTTTVLMTREQWEAEYLPRILELERKKLSEEHSKMDLGGLPLKSPRSTPMLSLKGRDKDLPPVKETEETESNINSNCGDEQEVGSSGAAQGRLAKRRSQSPIKSHRSSPVLRAVALPSPTKERDSGEDKDGGDQPEDAKTKGQQLVSSALHKNAELSSQSPFKAALATARANRSEKTKLGSPEKGTERWVKAVKSAAVEASPEEVSSTPAAANVDGFVTPSPSDSDLGRGSSGGSDGVLGDFGRAESVSSGTTASTPTLDIRLHDSLTNLAISDVSTDLMQDDHSLMALYKHGDTSFDVGGKNLYRLLGGDLLSDLKVLGHGSDKGRPASEIMKKAEKQANSTHTRQFSEHTGDHTPRRNLAQLPVAVDDAQEMGTTRFLSARTLGPPASIGGSPAKARGAVTAAASSSSNPVGLGIEISGPFLPKSQSGSPVKARLDSGANAEQAALPPLISTPKRKRTMESVPESNVGDDSTSSITTLNTRNISGSFLMDERLDDTLLYSSHIGTFSGKALSPVRQAIQRNIGALTSTPVVTERKSSLPRSKSGTRRTMSPPLSPTKGAISQQTPLAITVEQNKIEVTVQPADETVTAAASSAPRNAMKPPGLPLRRPSSNGTGSAGSGPRPSLGSRIPSLGQGSMGRASGLPRVMSNSNSGSGSGISCPPISGARQSLARSVSGERLPEVAKADSMGFVTPLKIRRLPSGGAIAGTERKQSAGPMPTSGSGSMFGFVTPARSATTPANGMGLLAPTPSLAFRGPRSEAVGNPSGPAPSGPLPATPSASSRARSDAALRGRASMAVLPSSHSRAQSSSQGIPKSNSAGNVNGLALGRPSLSTSSSATSTNSSKVGGSQLQARPSLSNVNRAGLPRPSLPASSSSGGTTATGSRLPMRGGSTRVAGAVPRAPGIPF</sequence>
<feature type="compositionally biased region" description="Polar residues" evidence="1">
    <location>
        <begin position="558"/>
        <end position="575"/>
    </location>
</feature>
<feature type="compositionally biased region" description="Low complexity" evidence="1">
    <location>
        <begin position="169"/>
        <end position="187"/>
    </location>
</feature>
<feature type="compositionally biased region" description="Low complexity" evidence="1">
    <location>
        <begin position="1136"/>
        <end position="1152"/>
    </location>
</feature>
<feature type="region of interest" description="Disordered" evidence="1">
    <location>
        <begin position="824"/>
        <end position="847"/>
    </location>
</feature>
<feature type="region of interest" description="Disordered" evidence="1">
    <location>
        <begin position="1226"/>
        <end position="1394"/>
    </location>
</feature>
<feature type="region of interest" description="Disordered" evidence="1">
    <location>
        <begin position="1075"/>
        <end position="1152"/>
    </location>
</feature>
<dbReference type="EMBL" id="LWDF02000562">
    <property type="protein sequence ID" value="KAE8244854.1"/>
    <property type="molecule type" value="Genomic_DNA"/>
</dbReference>
<feature type="region of interest" description="Disordered" evidence="1">
    <location>
        <begin position="913"/>
        <end position="934"/>
    </location>
</feature>
<feature type="compositionally biased region" description="Low complexity" evidence="1">
    <location>
        <begin position="1350"/>
        <end position="1373"/>
    </location>
</feature>
<comment type="caution">
    <text evidence="2">The sequence shown here is derived from an EMBL/GenBank/DDBJ whole genome shotgun (WGS) entry which is preliminary data.</text>
</comment>
<proteinExistence type="predicted"/>
<feature type="compositionally biased region" description="Basic and acidic residues" evidence="1">
    <location>
        <begin position="834"/>
        <end position="844"/>
    </location>
</feature>
<feature type="compositionally biased region" description="Low complexity" evidence="1">
    <location>
        <begin position="1318"/>
        <end position="1331"/>
    </location>
</feature>
<feature type="compositionally biased region" description="Basic and acidic residues" evidence="1">
    <location>
        <begin position="541"/>
        <end position="553"/>
    </location>
</feature>
<feature type="compositionally biased region" description="Polar residues" evidence="1">
    <location>
        <begin position="1298"/>
        <end position="1308"/>
    </location>
</feature>
<feature type="region of interest" description="Disordered" evidence="1">
    <location>
        <begin position="333"/>
        <end position="491"/>
    </location>
</feature>
<dbReference type="Proteomes" id="UP000077521">
    <property type="component" value="Unassembled WGS sequence"/>
</dbReference>
<organism evidence="2 3">
    <name type="scientific">Tilletia indica</name>
    <dbReference type="NCBI Taxonomy" id="43049"/>
    <lineage>
        <taxon>Eukaryota</taxon>
        <taxon>Fungi</taxon>
        <taxon>Dikarya</taxon>
        <taxon>Basidiomycota</taxon>
        <taxon>Ustilaginomycotina</taxon>
        <taxon>Exobasidiomycetes</taxon>
        <taxon>Tilletiales</taxon>
        <taxon>Tilletiaceae</taxon>
        <taxon>Tilletia</taxon>
    </lineage>
</organism>